<accession>A0AAD5Y8D7</accession>
<evidence type="ECO:0000256" key="1">
    <source>
        <dbReference type="PROSITE-ProRule" id="PRU00042"/>
    </source>
</evidence>
<dbReference type="AlphaFoldDB" id="A0AAD5Y8D7"/>
<dbReference type="SUPFAM" id="SSF57667">
    <property type="entry name" value="beta-beta-alpha zinc fingers"/>
    <property type="match status" value="1"/>
</dbReference>
<dbReference type="Gene3D" id="3.30.160.60">
    <property type="entry name" value="Classic Zinc Finger"/>
    <property type="match status" value="1"/>
</dbReference>
<dbReference type="InterPro" id="IPR036236">
    <property type="entry name" value="Znf_C2H2_sf"/>
</dbReference>
<evidence type="ECO:0000259" key="2">
    <source>
        <dbReference type="PROSITE" id="PS50157"/>
    </source>
</evidence>
<feature type="domain" description="C2H2-type" evidence="2">
    <location>
        <begin position="58"/>
        <end position="85"/>
    </location>
</feature>
<keyword evidence="1" id="KW-0479">Metal-binding</keyword>
<gene>
    <name evidence="3" type="ORF">NLI96_g11504</name>
</gene>
<reference evidence="3" key="1">
    <citation type="submission" date="2022-07" db="EMBL/GenBank/DDBJ databases">
        <title>Genome Sequence of Physisporinus lineatus.</title>
        <authorList>
            <person name="Buettner E."/>
        </authorList>
    </citation>
    <scope>NUCLEOTIDE SEQUENCE</scope>
    <source>
        <strain evidence="3">VT162</strain>
    </source>
</reference>
<keyword evidence="4" id="KW-1185">Reference proteome</keyword>
<dbReference type="EMBL" id="JANAWD010000776">
    <property type="protein sequence ID" value="KAJ3475934.1"/>
    <property type="molecule type" value="Genomic_DNA"/>
</dbReference>
<name>A0AAD5Y8D7_9APHY</name>
<evidence type="ECO:0000313" key="3">
    <source>
        <dbReference type="EMBL" id="KAJ3475934.1"/>
    </source>
</evidence>
<dbReference type="PROSITE" id="PS00028">
    <property type="entry name" value="ZINC_FINGER_C2H2_1"/>
    <property type="match status" value="1"/>
</dbReference>
<dbReference type="SMART" id="SM00355">
    <property type="entry name" value="ZnF_C2H2"/>
    <property type="match status" value="2"/>
</dbReference>
<dbReference type="Proteomes" id="UP001212997">
    <property type="component" value="Unassembled WGS sequence"/>
</dbReference>
<sequence length="418" mass="45760">MPPIRRVTALVPIPEPFRIAGYLHDPTKCPICGTKPGRHIDLDRHMLIHALNKEQLKTKCPHCVTRILQPSNLKNHMRRHYRDEEYICGEAIFTKENPHVAVACSFKDIEMRGITRHKQNIHGFSSSGVIPTSRRTRRVQRKVKKVDLDDARDFPTAASRRGLPLPIYDIPASALKKPLPYTIPDNLPEGVVLDGQQVPNVTLDAEAPVIPAPDVVFGTAPNSPVQSDAGSDIDSVLSSGSIDDILALDCPWSQPSTPLDAELEPAYTGAAMNAKLAVSLDSSDYGLFSPQYQQDNVFDFSYGQGVASYPTGDYIVASGSTLPNQVAVNHPISLPHTPVIPDLASPPIDWHTFMADLDPYSDITSSPASSAAASFESDASFFNSDYTNFPDFTGCTPYTDYTGYSTSYPATNNFSYSF</sequence>
<proteinExistence type="predicted"/>
<protein>
    <recommendedName>
        <fullName evidence="2">C2H2-type domain-containing protein</fullName>
    </recommendedName>
</protein>
<comment type="caution">
    <text evidence="3">The sequence shown here is derived from an EMBL/GenBank/DDBJ whole genome shotgun (WGS) entry which is preliminary data.</text>
</comment>
<keyword evidence="1" id="KW-0862">Zinc</keyword>
<dbReference type="PROSITE" id="PS50157">
    <property type="entry name" value="ZINC_FINGER_C2H2_2"/>
    <property type="match status" value="1"/>
</dbReference>
<dbReference type="GO" id="GO:0008270">
    <property type="term" value="F:zinc ion binding"/>
    <property type="evidence" value="ECO:0007669"/>
    <property type="project" value="UniProtKB-KW"/>
</dbReference>
<organism evidence="3 4">
    <name type="scientific">Meripilus lineatus</name>
    <dbReference type="NCBI Taxonomy" id="2056292"/>
    <lineage>
        <taxon>Eukaryota</taxon>
        <taxon>Fungi</taxon>
        <taxon>Dikarya</taxon>
        <taxon>Basidiomycota</taxon>
        <taxon>Agaricomycotina</taxon>
        <taxon>Agaricomycetes</taxon>
        <taxon>Polyporales</taxon>
        <taxon>Meripilaceae</taxon>
        <taxon>Meripilus</taxon>
    </lineage>
</organism>
<evidence type="ECO:0000313" key="4">
    <source>
        <dbReference type="Proteomes" id="UP001212997"/>
    </source>
</evidence>
<dbReference type="InterPro" id="IPR013087">
    <property type="entry name" value="Znf_C2H2_type"/>
</dbReference>
<keyword evidence="1" id="KW-0863">Zinc-finger</keyword>